<evidence type="ECO:0008006" key="5">
    <source>
        <dbReference type="Google" id="ProtNLM"/>
    </source>
</evidence>
<name>A0A7Y9IQZ8_9BURK</name>
<keyword evidence="4" id="KW-1185">Reference proteome</keyword>
<dbReference type="RefSeq" id="WP_179583310.1">
    <property type="nucleotide sequence ID" value="NZ_JACBYR010000001.1"/>
</dbReference>
<dbReference type="InterPro" id="IPR011990">
    <property type="entry name" value="TPR-like_helical_dom_sf"/>
</dbReference>
<reference evidence="3 4" key="1">
    <citation type="submission" date="2020-07" db="EMBL/GenBank/DDBJ databases">
        <title>Genomic Encyclopedia of Type Strains, Phase IV (KMG-V): Genome sequencing to study the core and pangenomes of soil and plant-associated prokaryotes.</title>
        <authorList>
            <person name="Whitman W."/>
        </authorList>
    </citation>
    <scope>NUCLEOTIDE SEQUENCE [LARGE SCALE GENOMIC DNA]</scope>
    <source>
        <strain evidence="3 4">SAS40</strain>
    </source>
</reference>
<evidence type="ECO:0000256" key="2">
    <source>
        <dbReference type="SAM" id="SignalP"/>
    </source>
</evidence>
<organism evidence="3 4">
    <name type="scientific">Pigmentiphaga litoralis</name>
    <dbReference type="NCBI Taxonomy" id="516702"/>
    <lineage>
        <taxon>Bacteria</taxon>
        <taxon>Pseudomonadati</taxon>
        <taxon>Pseudomonadota</taxon>
        <taxon>Betaproteobacteria</taxon>
        <taxon>Burkholderiales</taxon>
        <taxon>Alcaligenaceae</taxon>
        <taxon>Pigmentiphaga</taxon>
    </lineage>
</organism>
<feature type="signal peptide" evidence="2">
    <location>
        <begin position="1"/>
        <end position="27"/>
    </location>
</feature>
<dbReference type="Gene3D" id="1.25.40.10">
    <property type="entry name" value="Tetratricopeptide repeat domain"/>
    <property type="match status" value="1"/>
</dbReference>
<dbReference type="Proteomes" id="UP000542125">
    <property type="component" value="Unassembled WGS sequence"/>
</dbReference>
<dbReference type="AlphaFoldDB" id="A0A7Y9IQZ8"/>
<protein>
    <recommendedName>
        <fullName evidence="5">Tetratricopeptide repeat protein</fullName>
    </recommendedName>
</protein>
<evidence type="ECO:0000313" key="4">
    <source>
        <dbReference type="Proteomes" id="UP000542125"/>
    </source>
</evidence>
<dbReference type="EMBL" id="JACBYR010000001">
    <property type="protein sequence ID" value="NYE81352.1"/>
    <property type="molecule type" value="Genomic_DNA"/>
</dbReference>
<evidence type="ECO:0000313" key="3">
    <source>
        <dbReference type="EMBL" id="NYE81352.1"/>
    </source>
</evidence>
<feature type="chain" id="PRO_5030553697" description="Tetratricopeptide repeat protein" evidence="2">
    <location>
        <begin position="28"/>
        <end position="290"/>
    </location>
</feature>
<accession>A0A7Y9IQZ8</accession>
<gene>
    <name evidence="3" type="ORF">FHW18_000623</name>
</gene>
<feature type="region of interest" description="Disordered" evidence="1">
    <location>
        <begin position="262"/>
        <end position="290"/>
    </location>
</feature>
<proteinExistence type="predicted"/>
<evidence type="ECO:0000256" key="1">
    <source>
        <dbReference type="SAM" id="MobiDB-lite"/>
    </source>
</evidence>
<feature type="compositionally biased region" description="Basic and acidic residues" evidence="1">
    <location>
        <begin position="269"/>
        <end position="281"/>
    </location>
</feature>
<keyword evidence="2" id="KW-0732">Signal</keyword>
<sequence length="290" mass="29605">MARGLQATTNVMVLAAVLSLAPLLASAAATDTVAQAAGAGPGSTSAQAPAAAPGAGATSAVANPAVAVQQIFETGMRALDAGRYDVAIQEGQRFNAEIARLMGEGNVNQAYGYTLMATGHSYRGDSADAVKYGVIAYGGFLKALGPTDINTLAAGVLLAGDLAKTGAAGRGAILLDELKKNGVESSPAAADYFVSRAVVSRFQGRAAEAEGAAREAIKRTSPSSAPSGESDAIASRTFVLAQVLAMQPTKRADAERTLAEARGLARRTYGPDHPRTREMERFQLPAAAAR</sequence>
<comment type="caution">
    <text evidence="3">The sequence shown here is derived from an EMBL/GenBank/DDBJ whole genome shotgun (WGS) entry which is preliminary data.</text>
</comment>
<feature type="region of interest" description="Disordered" evidence="1">
    <location>
        <begin position="210"/>
        <end position="231"/>
    </location>
</feature>